<dbReference type="EMBL" id="JBBWWR010000001">
    <property type="protein sequence ID" value="KAK8971563.1"/>
    <property type="molecule type" value="Genomic_DNA"/>
</dbReference>
<feature type="compositionally biased region" description="Low complexity" evidence="1">
    <location>
        <begin position="92"/>
        <end position="103"/>
    </location>
</feature>
<accession>A0ABR2N5Y1</accession>
<protein>
    <submittedName>
        <fullName evidence="2">Uncharacterized protein</fullName>
    </submittedName>
</protein>
<evidence type="ECO:0000313" key="3">
    <source>
        <dbReference type="Proteomes" id="UP001412067"/>
    </source>
</evidence>
<evidence type="ECO:0000256" key="1">
    <source>
        <dbReference type="SAM" id="MobiDB-lite"/>
    </source>
</evidence>
<comment type="caution">
    <text evidence="2">The sequence shown here is derived from an EMBL/GenBank/DDBJ whole genome shotgun (WGS) entry which is preliminary data.</text>
</comment>
<sequence>MKSMARRLDYPLCTAINLHLCRPLCPLRRLPEPSLILSLFHEIYGKETRLSSPHKEVCSFSTANIIKKERIKEALPCEQASTRTIRPPPPGRSFGSPRSTLPI</sequence>
<evidence type="ECO:0000313" key="2">
    <source>
        <dbReference type="EMBL" id="KAK8971563.1"/>
    </source>
</evidence>
<name>A0ABR2N5Y1_9ASPA</name>
<feature type="region of interest" description="Disordered" evidence="1">
    <location>
        <begin position="77"/>
        <end position="103"/>
    </location>
</feature>
<organism evidence="2 3">
    <name type="scientific">Platanthera guangdongensis</name>
    <dbReference type="NCBI Taxonomy" id="2320717"/>
    <lineage>
        <taxon>Eukaryota</taxon>
        <taxon>Viridiplantae</taxon>
        <taxon>Streptophyta</taxon>
        <taxon>Embryophyta</taxon>
        <taxon>Tracheophyta</taxon>
        <taxon>Spermatophyta</taxon>
        <taxon>Magnoliopsida</taxon>
        <taxon>Liliopsida</taxon>
        <taxon>Asparagales</taxon>
        <taxon>Orchidaceae</taxon>
        <taxon>Orchidoideae</taxon>
        <taxon>Orchideae</taxon>
        <taxon>Orchidinae</taxon>
        <taxon>Platanthera</taxon>
    </lineage>
</organism>
<proteinExistence type="predicted"/>
<keyword evidence="3" id="KW-1185">Reference proteome</keyword>
<gene>
    <name evidence="2" type="ORF">KSP40_PGU011505</name>
</gene>
<reference evidence="2 3" key="1">
    <citation type="journal article" date="2022" name="Nat. Plants">
        <title>Genomes of leafy and leafless Platanthera orchids illuminate the evolution of mycoheterotrophy.</title>
        <authorList>
            <person name="Li M.H."/>
            <person name="Liu K.W."/>
            <person name="Li Z."/>
            <person name="Lu H.C."/>
            <person name="Ye Q.L."/>
            <person name="Zhang D."/>
            <person name="Wang J.Y."/>
            <person name="Li Y.F."/>
            <person name="Zhong Z.M."/>
            <person name="Liu X."/>
            <person name="Yu X."/>
            <person name="Liu D.K."/>
            <person name="Tu X.D."/>
            <person name="Liu B."/>
            <person name="Hao Y."/>
            <person name="Liao X.Y."/>
            <person name="Jiang Y.T."/>
            <person name="Sun W.H."/>
            <person name="Chen J."/>
            <person name="Chen Y.Q."/>
            <person name="Ai Y."/>
            <person name="Zhai J.W."/>
            <person name="Wu S.S."/>
            <person name="Zhou Z."/>
            <person name="Hsiao Y.Y."/>
            <person name="Wu W.L."/>
            <person name="Chen Y.Y."/>
            <person name="Lin Y.F."/>
            <person name="Hsu J.L."/>
            <person name="Li C.Y."/>
            <person name="Wang Z.W."/>
            <person name="Zhao X."/>
            <person name="Zhong W.Y."/>
            <person name="Ma X.K."/>
            <person name="Ma L."/>
            <person name="Huang J."/>
            <person name="Chen G.Z."/>
            <person name="Huang M.Z."/>
            <person name="Huang L."/>
            <person name="Peng D.H."/>
            <person name="Luo Y.B."/>
            <person name="Zou S.Q."/>
            <person name="Chen S.P."/>
            <person name="Lan S."/>
            <person name="Tsai W.C."/>
            <person name="Van de Peer Y."/>
            <person name="Liu Z.J."/>
        </authorList>
    </citation>
    <scope>NUCLEOTIDE SEQUENCE [LARGE SCALE GENOMIC DNA]</scope>
    <source>
        <strain evidence="2">Lor288</strain>
    </source>
</reference>
<dbReference type="Proteomes" id="UP001412067">
    <property type="component" value="Unassembled WGS sequence"/>
</dbReference>